<dbReference type="Pfam" id="PF06911">
    <property type="entry name" value="Senescence"/>
    <property type="match status" value="1"/>
</dbReference>
<feature type="compositionally biased region" description="Polar residues" evidence="1">
    <location>
        <begin position="1"/>
        <end position="11"/>
    </location>
</feature>
<evidence type="ECO:0000313" key="4">
    <source>
        <dbReference type="Proteomes" id="UP000797356"/>
    </source>
</evidence>
<dbReference type="InterPro" id="IPR045036">
    <property type="entry name" value="Spartin-like"/>
</dbReference>
<dbReference type="OrthoDB" id="20821at2759"/>
<reference evidence="3" key="2">
    <citation type="submission" date="2019-07" db="EMBL/GenBank/DDBJ databases">
        <authorList>
            <person name="Yang Y."/>
            <person name="Bocs S."/>
            <person name="Baudouin L."/>
        </authorList>
    </citation>
    <scope>NUCLEOTIDE SEQUENCE</scope>
    <source>
        <tissue evidence="3">Spear leaf of Hainan Tall coconut</tissue>
    </source>
</reference>
<comment type="caution">
    <text evidence="3">The sequence shown here is derived from an EMBL/GenBank/DDBJ whole genome shotgun (WGS) entry which is preliminary data.</text>
</comment>
<evidence type="ECO:0000313" key="3">
    <source>
        <dbReference type="EMBL" id="KAG1354140.1"/>
    </source>
</evidence>
<evidence type="ECO:0000259" key="2">
    <source>
        <dbReference type="Pfam" id="PF06911"/>
    </source>
</evidence>
<feature type="compositionally biased region" description="Polar residues" evidence="1">
    <location>
        <begin position="35"/>
        <end position="45"/>
    </location>
</feature>
<name>A0A8K0N3Z0_COCNU</name>
<protein>
    <submittedName>
        <fullName evidence="3">Protein EARLY-RESPONSIVE TO DEHYDRATION 7, chloroplastic</fullName>
    </submittedName>
</protein>
<dbReference type="InterPro" id="IPR009686">
    <property type="entry name" value="Senescence/spartin_C"/>
</dbReference>
<organism evidence="3 4">
    <name type="scientific">Cocos nucifera</name>
    <name type="common">Coconut palm</name>
    <dbReference type="NCBI Taxonomy" id="13894"/>
    <lineage>
        <taxon>Eukaryota</taxon>
        <taxon>Viridiplantae</taxon>
        <taxon>Streptophyta</taxon>
        <taxon>Embryophyta</taxon>
        <taxon>Tracheophyta</taxon>
        <taxon>Spermatophyta</taxon>
        <taxon>Magnoliopsida</taxon>
        <taxon>Liliopsida</taxon>
        <taxon>Arecaceae</taxon>
        <taxon>Arecoideae</taxon>
        <taxon>Cocoseae</taxon>
        <taxon>Attaleinae</taxon>
        <taxon>Cocos</taxon>
    </lineage>
</organism>
<dbReference type="PANTHER" id="PTHR21068">
    <property type="entry name" value="SPARTIN"/>
    <property type="match status" value="1"/>
</dbReference>
<reference evidence="3" key="1">
    <citation type="journal article" date="2017" name="Gigascience">
        <title>The genome draft of coconut (Cocos nucifera).</title>
        <authorList>
            <person name="Xiao Y."/>
            <person name="Xu P."/>
            <person name="Fan H."/>
            <person name="Baudouin L."/>
            <person name="Xia W."/>
            <person name="Bocs S."/>
            <person name="Xu J."/>
            <person name="Li Q."/>
            <person name="Guo A."/>
            <person name="Zhou L."/>
            <person name="Li J."/>
            <person name="Wu Y."/>
            <person name="Ma Z."/>
            <person name="Armero A."/>
            <person name="Issali A.E."/>
            <person name="Liu N."/>
            <person name="Peng M."/>
            <person name="Yang Y."/>
        </authorList>
    </citation>
    <scope>NUCLEOTIDE SEQUENCE</scope>
    <source>
        <tissue evidence="3">Spear leaf of Hainan Tall coconut</tissue>
    </source>
</reference>
<dbReference type="AlphaFoldDB" id="A0A8K0N3Z0"/>
<sequence length="488" mass="52129">MASQERTSSNFRDSKSLYPQVLESNPESDSPFLSHPNNPSRSSLYPSLDGSPPRNPNANPSSSSSSSLYPSIEMKELVENLFPDAAADDDDHKSPAAAPALPPPVEETLLRIPGAILHLIDKQRSVELGAGDFTVVRLRQGENTVAVLARVGDELVQWPLARDEAAVKLDESHYFFSLHVPKGAAAVADDDGDGDGSEDLLNYGLTFASKGQEGLLKELDRILESYSSFSVQKVQGKAKSEVLDGSVAKEVTPAEVMGPKKEMMEERSAAYWTTLAPNVEDYGGSVAKVIAKGSGHLIRGILWCGDVTVDRLKCGEDLLKRRMVPGSKQTEVSKDALKRIKRVKRVTKMSEKVAIGILSGVVKVSGFFTSSVVNSKAGKKFFSLLPGEIVLASLDGFEKICDAVEVAGKNVLQTSSVVTTGVVSHRYGDQAAEITNEGLDAAGHAIGTAWAVFKIRKALNPKSAVKPTSLAKSAVKAAAADLKAKKGK</sequence>
<feature type="compositionally biased region" description="Low complexity" evidence="1">
    <location>
        <begin position="56"/>
        <end position="68"/>
    </location>
</feature>
<accession>A0A8K0N3Z0</accession>
<dbReference type="EMBL" id="CM017878">
    <property type="protein sequence ID" value="KAG1354140.1"/>
    <property type="molecule type" value="Genomic_DNA"/>
</dbReference>
<feature type="region of interest" description="Disordered" evidence="1">
    <location>
        <begin position="1"/>
        <end position="68"/>
    </location>
</feature>
<dbReference type="Proteomes" id="UP000797356">
    <property type="component" value="Chromosome 7"/>
</dbReference>
<feature type="domain" description="Senescence" evidence="2">
    <location>
        <begin position="289"/>
        <end position="476"/>
    </location>
</feature>
<dbReference type="PANTHER" id="PTHR21068:SF33">
    <property type="entry name" value="OS03G0241900 PROTEIN"/>
    <property type="match status" value="1"/>
</dbReference>
<dbReference type="GO" id="GO:0005886">
    <property type="term" value="C:plasma membrane"/>
    <property type="evidence" value="ECO:0007669"/>
    <property type="project" value="TreeGrafter"/>
</dbReference>
<keyword evidence="4" id="KW-1185">Reference proteome</keyword>
<proteinExistence type="predicted"/>
<evidence type="ECO:0000256" key="1">
    <source>
        <dbReference type="SAM" id="MobiDB-lite"/>
    </source>
</evidence>
<gene>
    <name evidence="3" type="ORF">COCNU_07G002520</name>
</gene>